<dbReference type="RefSeq" id="XP_037220115.1">
    <property type="nucleotide sequence ID" value="XM_037364471.1"/>
</dbReference>
<dbReference type="Gene3D" id="3.40.390.10">
    <property type="entry name" value="Collagenase (Catalytic Domain)"/>
    <property type="match status" value="1"/>
</dbReference>
<organism evidence="1 2">
    <name type="scientific">Mycena indigotica</name>
    <dbReference type="NCBI Taxonomy" id="2126181"/>
    <lineage>
        <taxon>Eukaryota</taxon>
        <taxon>Fungi</taxon>
        <taxon>Dikarya</taxon>
        <taxon>Basidiomycota</taxon>
        <taxon>Agaricomycotina</taxon>
        <taxon>Agaricomycetes</taxon>
        <taxon>Agaricomycetidae</taxon>
        <taxon>Agaricales</taxon>
        <taxon>Marasmiineae</taxon>
        <taxon>Mycenaceae</taxon>
        <taxon>Mycena</taxon>
    </lineage>
</organism>
<dbReference type="InterPro" id="IPR024079">
    <property type="entry name" value="MetalloPept_cat_dom_sf"/>
</dbReference>
<dbReference type="GO" id="GO:0008237">
    <property type="term" value="F:metallopeptidase activity"/>
    <property type="evidence" value="ECO:0007669"/>
    <property type="project" value="InterPro"/>
</dbReference>
<dbReference type="Proteomes" id="UP000636479">
    <property type="component" value="Unassembled WGS sequence"/>
</dbReference>
<evidence type="ECO:0000313" key="1">
    <source>
        <dbReference type="EMBL" id="KAF7302115.1"/>
    </source>
</evidence>
<evidence type="ECO:0000313" key="2">
    <source>
        <dbReference type="Proteomes" id="UP000636479"/>
    </source>
</evidence>
<comment type="caution">
    <text evidence="1">The sequence shown here is derived from an EMBL/GenBank/DDBJ whole genome shotgun (WGS) entry which is preliminary data.</text>
</comment>
<dbReference type="GeneID" id="59346987"/>
<protein>
    <submittedName>
        <fullName evidence="1">ZnMc domain-containing protein</fullName>
    </submittedName>
</protein>
<reference evidence="1" key="1">
    <citation type="submission" date="2020-05" db="EMBL/GenBank/DDBJ databases">
        <title>Mycena genomes resolve the evolution of fungal bioluminescence.</title>
        <authorList>
            <person name="Tsai I.J."/>
        </authorList>
    </citation>
    <scope>NUCLEOTIDE SEQUENCE</scope>
    <source>
        <strain evidence="1">171206Taipei</strain>
    </source>
</reference>
<name>A0A8H6SNI5_9AGAR</name>
<proteinExistence type="predicted"/>
<gene>
    <name evidence="1" type="ORF">MIND_00778300</name>
</gene>
<keyword evidence="2" id="KW-1185">Reference proteome</keyword>
<dbReference type="AlphaFoldDB" id="A0A8H6SNI5"/>
<accession>A0A8H6SNI5</accession>
<dbReference type="EMBL" id="JACAZF010000006">
    <property type="protein sequence ID" value="KAF7302115.1"/>
    <property type="molecule type" value="Genomic_DNA"/>
</dbReference>
<dbReference type="OrthoDB" id="5945790at2759"/>
<dbReference type="SUPFAM" id="SSF55486">
    <property type="entry name" value="Metalloproteases ('zincins'), catalytic domain"/>
    <property type="match status" value="1"/>
</dbReference>
<sequence>MVWHARLGRRRTPGYDGLRARSLMASCNGNRTRRSRIVTSPKKMTAPPTPYRQKLVRDVMDYFEKHAAVKFERIPNHTNFMTNADFSKEEIRQQVDLRIAFGVPTAAGCWGWTGKPGPMIRTAVFENQDPTLPGPRYTTVYLGGLPSDAEWEKKMPKKDLETAMRTIYHELGHVCGLQHEHQSPQSPTVDAKDKSFPRVVATLFDEKSIMLYAGRPYKADPKRLTERTLFPSLTDECLLSIMYPFNADENRTFSVAIQHMNFSDKARKLMLDVLEKAFAQFPTIDHPTILKLRAAIAKEINLRPRLARLEKPDPDPRLNINFES</sequence>